<dbReference type="PANTHER" id="PTHR32089:SF112">
    <property type="entry name" value="LYSOZYME-LIKE PROTEIN-RELATED"/>
    <property type="match status" value="1"/>
</dbReference>
<dbReference type="PANTHER" id="PTHR32089">
    <property type="entry name" value="METHYL-ACCEPTING CHEMOTAXIS PROTEIN MCPB"/>
    <property type="match status" value="1"/>
</dbReference>
<keyword evidence="4" id="KW-0472">Membrane</keyword>
<dbReference type="InterPro" id="IPR003660">
    <property type="entry name" value="HAMP_dom"/>
</dbReference>
<evidence type="ECO:0000256" key="4">
    <source>
        <dbReference type="SAM" id="Phobius"/>
    </source>
</evidence>
<feature type="transmembrane region" description="Helical" evidence="4">
    <location>
        <begin position="13"/>
        <end position="36"/>
    </location>
</feature>
<feature type="domain" description="Methyl-accepting transducer" evidence="5">
    <location>
        <begin position="302"/>
        <end position="545"/>
    </location>
</feature>
<evidence type="ECO:0000256" key="1">
    <source>
        <dbReference type="ARBA" id="ARBA00023224"/>
    </source>
</evidence>
<dbReference type="InterPro" id="IPR004089">
    <property type="entry name" value="MCPsignal_dom"/>
</dbReference>
<keyword evidence="4" id="KW-0812">Transmembrane</keyword>
<reference evidence="8" key="1">
    <citation type="journal article" date="2019" name="Int. J. Syst. Evol. Microbiol.">
        <title>The Global Catalogue of Microorganisms (GCM) 10K type strain sequencing project: providing services to taxonomists for standard genome sequencing and annotation.</title>
        <authorList>
            <consortium name="The Broad Institute Genomics Platform"/>
            <consortium name="The Broad Institute Genome Sequencing Center for Infectious Disease"/>
            <person name="Wu L."/>
            <person name="Ma J."/>
        </authorList>
    </citation>
    <scope>NUCLEOTIDE SEQUENCE [LARGE SCALE GENOMIC DNA]</scope>
    <source>
        <strain evidence="8">CGMCC 1.19062</strain>
    </source>
</reference>
<feature type="domain" description="HAMP" evidence="6">
    <location>
        <begin position="216"/>
        <end position="269"/>
    </location>
</feature>
<dbReference type="SUPFAM" id="SSF58104">
    <property type="entry name" value="Methyl-accepting chemotaxis protein (MCP) signaling domain"/>
    <property type="match status" value="1"/>
</dbReference>
<gene>
    <name evidence="7" type="ORF">ACFSM5_20920</name>
</gene>
<dbReference type="Pfam" id="PF00015">
    <property type="entry name" value="MCPsignal"/>
    <property type="match status" value="1"/>
</dbReference>
<dbReference type="Gene3D" id="1.10.287.950">
    <property type="entry name" value="Methyl-accepting chemotaxis protein"/>
    <property type="match status" value="1"/>
</dbReference>
<dbReference type="SMART" id="SM00283">
    <property type="entry name" value="MA"/>
    <property type="match status" value="1"/>
</dbReference>
<accession>A0ABW5E011</accession>
<evidence type="ECO:0000259" key="5">
    <source>
        <dbReference type="PROSITE" id="PS50111"/>
    </source>
</evidence>
<name>A0ABW5E011_9PROT</name>
<dbReference type="Gene3D" id="6.10.340.10">
    <property type="match status" value="1"/>
</dbReference>
<comment type="similarity">
    <text evidence="2">Belongs to the methyl-accepting chemotaxis (MCP) protein family.</text>
</comment>
<evidence type="ECO:0000313" key="8">
    <source>
        <dbReference type="Proteomes" id="UP001597295"/>
    </source>
</evidence>
<evidence type="ECO:0000259" key="6">
    <source>
        <dbReference type="PROSITE" id="PS50885"/>
    </source>
</evidence>
<organism evidence="7 8">
    <name type="scientific">Lacibacterium aquatile</name>
    <dbReference type="NCBI Taxonomy" id="1168082"/>
    <lineage>
        <taxon>Bacteria</taxon>
        <taxon>Pseudomonadati</taxon>
        <taxon>Pseudomonadota</taxon>
        <taxon>Alphaproteobacteria</taxon>
        <taxon>Rhodospirillales</taxon>
        <taxon>Rhodospirillaceae</taxon>
    </lineage>
</organism>
<dbReference type="InterPro" id="IPR007891">
    <property type="entry name" value="CHASE3"/>
</dbReference>
<proteinExistence type="inferred from homology"/>
<dbReference type="Pfam" id="PF05227">
    <property type="entry name" value="CHASE3"/>
    <property type="match status" value="1"/>
</dbReference>
<dbReference type="Pfam" id="PF00672">
    <property type="entry name" value="HAMP"/>
    <property type="match status" value="1"/>
</dbReference>
<dbReference type="InterPro" id="IPR004090">
    <property type="entry name" value="Chemotax_Me-accpt_rcpt"/>
</dbReference>
<comment type="caution">
    <text evidence="7">The sequence shown here is derived from an EMBL/GenBank/DDBJ whole genome shotgun (WGS) entry which is preliminary data.</text>
</comment>
<evidence type="ECO:0000256" key="3">
    <source>
        <dbReference type="PROSITE-ProRule" id="PRU00284"/>
    </source>
</evidence>
<evidence type="ECO:0000313" key="7">
    <source>
        <dbReference type="EMBL" id="MFD2265379.1"/>
    </source>
</evidence>
<protein>
    <submittedName>
        <fullName evidence="7">Methyl-accepting chemotaxis protein</fullName>
    </submittedName>
</protein>
<feature type="transmembrane region" description="Helical" evidence="4">
    <location>
        <begin position="192"/>
        <end position="214"/>
    </location>
</feature>
<dbReference type="EMBL" id="JBHUIP010000016">
    <property type="protein sequence ID" value="MFD2265379.1"/>
    <property type="molecule type" value="Genomic_DNA"/>
</dbReference>
<dbReference type="RefSeq" id="WP_379878655.1">
    <property type="nucleotide sequence ID" value="NZ_JBHUIP010000016.1"/>
</dbReference>
<sequence length="565" mass="59813">MAWLTNTKIATKILLAFGSLITIVGISGAVILWDLVNIRADETQASKTYEAIRATNRLTIAMLDQETNVRGLLVAIDAQLPSDVFKGRIAYDRSHMMKELDRLRALVTEAHTGDLDRFRTLALDWQALLDKEITLAETGGKAGIEEALKLAAQGAGKKFTEPMRQIVDKLVADNQAVVLASRAHLDSAFNGAVIMNIVGGALMLTTSLILGVLLTRGIAGPVRGMTKAMRHLSGGDLSVAIPGQGRGDEIGAMADAMQIFKDGMLKNQELENAQREEQAAREVRSRRIEELVQNFDRVSEQRLQEVSAAGTQMSQSAQSLTRTAEETAAESTAVAAAITQAASNVRTVAAAAEQLSGSIIDIGRRVSQSSDVATRAVSEAKRTDVAVRTLSTTTERINEIVHLIADIAAQTNLLALNATIEAARAGEAGKGFAVVAGEVKSLASQTAKATEEITAQVTAVQSATSDAIDAIQGIAQTITEINENSNAIAIAMDEQGAATEEIVRNTSQAAQGTEDVTMRMQTVRDGAGNTGASATQVMGSASALNEQSEALTSAIKDFLYNVRAA</sequence>
<evidence type="ECO:0000256" key="2">
    <source>
        <dbReference type="ARBA" id="ARBA00029447"/>
    </source>
</evidence>
<dbReference type="SMART" id="SM00304">
    <property type="entry name" value="HAMP"/>
    <property type="match status" value="2"/>
</dbReference>
<dbReference type="Proteomes" id="UP001597295">
    <property type="component" value="Unassembled WGS sequence"/>
</dbReference>
<keyword evidence="4" id="KW-1133">Transmembrane helix</keyword>
<dbReference type="PROSITE" id="PS50111">
    <property type="entry name" value="CHEMOTAXIS_TRANSDUC_2"/>
    <property type="match status" value="1"/>
</dbReference>
<keyword evidence="8" id="KW-1185">Reference proteome</keyword>
<dbReference type="CDD" id="cd06225">
    <property type="entry name" value="HAMP"/>
    <property type="match status" value="1"/>
</dbReference>
<keyword evidence="1 3" id="KW-0807">Transducer</keyword>
<dbReference type="PROSITE" id="PS50885">
    <property type="entry name" value="HAMP"/>
    <property type="match status" value="1"/>
</dbReference>
<dbReference type="PRINTS" id="PR00260">
    <property type="entry name" value="CHEMTRNSDUCR"/>
</dbReference>